<dbReference type="SUPFAM" id="SSF54821">
    <property type="entry name" value="Ribosomal protein S3 C-terminal domain"/>
    <property type="match status" value="1"/>
</dbReference>
<dbReference type="SMART" id="SM00322">
    <property type="entry name" value="KH"/>
    <property type="match status" value="1"/>
</dbReference>
<dbReference type="GO" id="GO:0022627">
    <property type="term" value="C:cytosolic small ribosomal subunit"/>
    <property type="evidence" value="ECO:0007669"/>
    <property type="project" value="UniProtKB-UniRule"/>
</dbReference>
<feature type="domain" description="KH type-2" evidence="8">
    <location>
        <begin position="16"/>
        <end position="85"/>
    </location>
</feature>
<dbReference type="Proteomes" id="UP000077275">
    <property type="component" value="Unassembled WGS sequence"/>
</dbReference>
<evidence type="ECO:0000256" key="6">
    <source>
        <dbReference type="HAMAP-Rule" id="MF_01309"/>
    </source>
</evidence>
<keyword evidence="5 6" id="KW-0687">Ribonucleoprotein</keyword>
<dbReference type="InterPro" id="IPR005703">
    <property type="entry name" value="Ribosomal_uS3_euk/arc"/>
</dbReference>
<dbReference type="Pfam" id="PF07650">
    <property type="entry name" value="KH_2"/>
    <property type="match status" value="1"/>
</dbReference>
<comment type="similarity">
    <text evidence="1 6">Belongs to the universal ribosomal protein uS3 family.</text>
</comment>
<gene>
    <name evidence="9" type="primary">rpsC</name>
    <name evidence="6" type="synonym">rps3</name>
    <name evidence="9" type="ORF">MBCUT_00690</name>
</gene>
<dbReference type="HAMAP" id="MF_01309_A">
    <property type="entry name" value="Ribosomal_uS3_A"/>
    <property type="match status" value="1"/>
</dbReference>
<dbReference type="EMBL" id="LWMW01000011">
    <property type="protein sequence ID" value="KZX17774.1"/>
    <property type="molecule type" value="Genomic_DNA"/>
</dbReference>
<evidence type="ECO:0000256" key="4">
    <source>
        <dbReference type="ARBA" id="ARBA00022980"/>
    </source>
</evidence>
<accession>A0A166FKQ3</accession>
<dbReference type="AlphaFoldDB" id="A0A166FKQ3"/>
<dbReference type="InterPro" id="IPR057258">
    <property type="entry name" value="Ribosomal_uS3"/>
</dbReference>
<dbReference type="Gene3D" id="3.30.1140.32">
    <property type="entry name" value="Ribosomal protein S3, C-terminal domain"/>
    <property type="match status" value="1"/>
</dbReference>
<evidence type="ECO:0000313" key="10">
    <source>
        <dbReference type="Proteomes" id="UP000077275"/>
    </source>
</evidence>
<dbReference type="STRING" id="47311.MBCUT_00690"/>
<name>A0A166FKQ3_9EURY</name>
<comment type="function">
    <text evidence="6">Binds the lower part of the 30S subunit head.</text>
</comment>
<dbReference type="GO" id="GO:0003735">
    <property type="term" value="F:structural constituent of ribosome"/>
    <property type="evidence" value="ECO:0007669"/>
    <property type="project" value="UniProtKB-UniRule"/>
</dbReference>
<feature type="region of interest" description="Disordered" evidence="7">
    <location>
        <begin position="274"/>
        <end position="311"/>
    </location>
</feature>
<dbReference type="InterPro" id="IPR036419">
    <property type="entry name" value="Ribosomal_S3_C_sf"/>
</dbReference>
<reference evidence="9 10" key="1">
    <citation type="submission" date="2016-04" db="EMBL/GenBank/DDBJ databases">
        <title>Genome sequence of Methanobrevibacter cuticularis DSM 11139.</title>
        <authorList>
            <person name="Poehlein A."/>
            <person name="Seedorf H."/>
            <person name="Daniel R."/>
        </authorList>
    </citation>
    <scope>NUCLEOTIDE SEQUENCE [LARGE SCALE GENOMIC DNA]</scope>
    <source>
        <strain evidence="9 10">DSM 11139</strain>
    </source>
</reference>
<keyword evidence="2 6" id="KW-0699">rRNA-binding</keyword>
<sequence>MIEKDFVTEGLKRTKIDEYLESELERAGYGGMDIQITPLGTMVVVYAERPGMVIGRGGKTVRAITQTLKTNFDLDNPQVEVKELDVPELNPKIMAYKIASMLQRGMHFRRVAYSTIRRIMGAGAQGVEVTISGKIRGSRSAVAKFVEGYIKKCGEPSTRFVKEGFATVQLKPGVLGIFVRIMPPDAVLPDKVDILPPKEETIENIVEEDEEIVKISQEPSDEELVEEEKELENLEELEEIEELEELEEIVEEIVEKETEDEAMEEIIEEIAEEEVEEEAIEETAEKILKDDEVEKDSKDGSSKESSEDKKE</sequence>
<dbReference type="RefSeq" id="WP_067257303.1">
    <property type="nucleotide sequence ID" value="NZ_LWMW01000011.1"/>
</dbReference>
<dbReference type="PANTHER" id="PTHR11760:SF32">
    <property type="entry name" value="SMALL RIBOSOMAL SUBUNIT PROTEIN US3"/>
    <property type="match status" value="1"/>
</dbReference>
<dbReference type="GO" id="GO:0019843">
    <property type="term" value="F:rRNA binding"/>
    <property type="evidence" value="ECO:0007669"/>
    <property type="project" value="UniProtKB-UniRule"/>
</dbReference>
<evidence type="ECO:0000256" key="5">
    <source>
        <dbReference type="ARBA" id="ARBA00023274"/>
    </source>
</evidence>
<comment type="caution">
    <text evidence="9">The sequence shown here is derived from an EMBL/GenBank/DDBJ whole genome shotgun (WGS) entry which is preliminary data.</text>
</comment>
<evidence type="ECO:0000256" key="2">
    <source>
        <dbReference type="ARBA" id="ARBA00022730"/>
    </source>
</evidence>
<dbReference type="InterPro" id="IPR015946">
    <property type="entry name" value="KH_dom-like_a/b"/>
</dbReference>
<dbReference type="PANTHER" id="PTHR11760">
    <property type="entry name" value="30S/40S RIBOSOMAL PROTEIN S3"/>
    <property type="match status" value="1"/>
</dbReference>
<dbReference type="Gene3D" id="3.30.300.20">
    <property type="match status" value="1"/>
</dbReference>
<feature type="compositionally biased region" description="Basic and acidic residues" evidence="7">
    <location>
        <begin position="283"/>
        <end position="311"/>
    </location>
</feature>
<keyword evidence="3 6" id="KW-0694">RNA-binding</keyword>
<dbReference type="PROSITE" id="PS50823">
    <property type="entry name" value="KH_TYPE_2"/>
    <property type="match status" value="1"/>
</dbReference>
<dbReference type="Pfam" id="PF00189">
    <property type="entry name" value="Ribosomal_S3_C"/>
    <property type="match status" value="1"/>
</dbReference>
<dbReference type="InterPro" id="IPR004087">
    <property type="entry name" value="KH_dom"/>
</dbReference>
<keyword evidence="10" id="KW-1185">Reference proteome</keyword>
<dbReference type="OrthoDB" id="9126at2157"/>
<evidence type="ECO:0000256" key="7">
    <source>
        <dbReference type="SAM" id="MobiDB-lite"/>
    </source>
</evidence>
<dbReference type="NCBIfam" id="NF003219">
    <property type="entry name" value="PRK04191.1"/>
    <property type="match status" value="1"/>
</dbReference>
<evidence type="ECO:0000256" key="3">
    <source>
        <dbReference type="ARBA" id="ARBA00022884"/>
    </source>
</evidence>
<organism evidence="9 10">
    <name type="scientific">Methanobrevibacter cuticularis</name>
    <dbReference type="NCBI Taxonomy" id="47311"/>
    <lineage>
        <taxon>Archaea</taxon>
        <taxon>Methanobacteriati</taxon>
        <taxon>Methanobacteriota</taxon>
        <taxon>Methanomada group</taxon>
        <taxon>Methanobacteria</taxon>
        <taxon>Methanobacteriales</taxon>
        <taxon>Methanobacteriaceae</taxon>
        <taxon>Methanobrevibacter</taxon>
    </lineage>
</organism>
<evidence type="ECO:0000259" key="8">
    <source>
        <dbReference type="PROSITE" id="PS50823"/>
    </source>
</evidence>
<dbReference type="SUPFAM" id="SSF54814">
    <property type="entry name" value="Prokaryotic type KH domain (KH-domain type II)"/>
    <property type="match status" value="1"/>
</dbReference>
<protein>
    <recommendedName>
        <fullName evidence="6">Small ribosomal subunit protein uS3</fullName>
    </recommendedName>
</protein>
<dbReference type="NCBIfam" id="TIGR01008">
    <property type="entry name" value="uS3_euk_arch"/>
    <property type="match status" value="1"/>
</dbReference>
<evidence type="ECO:0000313" key="9">
    <source>
        <dbReference type="EMBL" id="KZX17774.1"/>
    </source>
</evidence>
<dbReference type="CDD" id="cd02411">
    <property type="entry name" value="KH-II_30S_S3_arch"/>
    <property type="match status" value="1"/>
</dbReference>
<proteinExistence type="inferred from homology"/>
<dbReference type="FunFam" id="3.30.300.20:FF:000001">
    <property type="entry name" value="30S ribosomal protein S3"/>
    <property type="match status" value="1"/>
</dbReference>
<dbReference type="GO" id="GO:0006412">
    <property type="term" value="P:translation"/>
    <property type="evidence" value="ECO:0007669"/>
    <property type="project" value="UniProtKB-UniRule"/>
</dbReference>
<comment type="subunit">
    <text evidence="6">Part of the 30S ribosomal subunit.</text>
</comment>
<dbReference type="InterPro" id="IPR004044">
    <property type="entry name" value="KH_dom_type_2"/>
</dbReference>
<dbReference type="InterPro" id="IPR001351">
    <property type="entry name" value="Ribosomal_uS3_C"/>
</dbReference>
<dbReference type="InterPro" id="IPR027488">
    <property type="entry name" value="Ribosomal_uS3_arc"/>
</dbReference>
<dbReference type="InterPro" id="IPR009019">
    <property type="entry name" value="KH_sf_prok-type"/>
</dbReference>
<dbReference type="PATRIC" id="fig|47311.3.peg.77"/>
<keyword evidence="4 6" id="KW-0689">Ribosomal protein</keyword>
<evidence type="ECO:0000256" key="1">
    <source>
        <dbReference type="ARBA" id="ARBA00010761"/>
    </source>
</evidence>